<feature type="transmembrane region" description="Helical" evidence="2">
    <location>
        <begin position="134"/>
        <end position="154"/>
    </location>
</feature>
<dbReference type="AlphaFoldDB" id="U4LRA4"/>
<gene>
    <name evidence="3" type="ORF">PCON_07212</name>
</gene>
<dbReference type="OrthoDB" id="2150604at2759"/>
<reference evidence="3 4" key="1">
    <citation type="journal article" date="2013" name="PLoS Genet.">
        <title>The genome and development-dependent transcriptomes of Pyronema confluens: a window into fungal evolution.</title>
        <authorList>
            <person name="Traeger S."/>
            <person name="Altegoer F."/>
            <person name="Freitag M."/>
            <person name="Gabaldon T."/>
            <person name="Kempken F."/>
            <person name="Kumar A."/>
            <person name="Marcet-Houben M."/>
            <person name="Poggeler S."/>
            <person name="Stajich J.E."/>
            <person name="Nowrousian M."/>
        </authorList>
    </citation>
    <scope>NUCLEOTIDE SEQUENCE [LARGE SCALE GENOMIC DNA]</scope>
    <source>
        <strain evidence="4">CBS 100304</strain>
        <tissue evidence="3">Vegetative mycelium</tissue>
    </source>
</reference>
<evidence type="ECO:0000256" key="1">
    <source>
        <dbReference type="SAM" id="MobiDB-lite"/>
    </source>
</evidence>
<name>U4LRA4_PYROM</name>
<accession>U4LRA4</accession>
<proteinExistence type="predicted"/>
<sequence>MCFDTLGLRRRVLLASVISASISWPKVDEGPWLVRAWWYAGLTLVITSVLVAFQQVAGLGALLATRSNHYSIHKSLMNPKPGKQDVPHRIKVVALQIPVQLLSYSIFCYTVGLAVHVIYPTVKAGEWSDHGRTALFYSISLIMDTLFFFINNIYSLEMLEIPELDMEMGNRAANGNGSPPAGNPNELNDLNKIGVRTQTSMSTAQGTTYPISSGSQHNPQPGIL</sequence>
<feature type="region of interest" description="Disordered" evidence="1">
    <location>
        <begin position="170"/>
        <end position="189"/>
    </location>
</feature>
<protein>
    <submittedName>
        <fullName evidence="3">Uncharacterized protein</fullName>
    </submittedName>
</protein>
<dbReference type="Proteomes" id="UP000018144">
    <property type="component" value="Unassembled WGS sequence"/>
</dbReference>
<keyword evidence="2" id="KW-0812">Transmembrane</keyword>
<feature type="compositionally biased region" description="Low complexity" evidence="1">
    <location>
        <begin position="170"/>
        <end position="185"/>
    </location>
</feature>
<evidence type="ECO:0000256" key="2">
    <source>
        <dbReference type="SAM" id="Phobius"/>
    </source>
</evidence>
<feature type="transmembrane region" description="Helical" evidence="2">
    <location>
        <begin position="36"/>
        <end position="64"/>
    </location>
</feature>
<keyword evidence="2" id="KW-1133">Transmembrane helix</keyword>
<dbReference type="EMBL" id="HF935358">
    <property type="protein sequence ID" value="CCX29806.1"/>
    <property type="molecule type" value="Genomic_DNA"/>
</dbReference>
<keyword evidence="2" id="KW-0472">Membrane</keyword>
<feature type="region of interest" description="Disordered" evidence="1">
    <location>
        <begin position="204"/>
        <end position="224"/>
    </location>
</feature>
<organism evidence="3 4">
    <name type="scientific">Pyronema omphalodes (strain CBS 100304)</name>
    <name type="common">Pyronema confluens</name>
    <dbReference type="NCBI Taxonomy" id="1076935"/>
    <lineage>
        <taxon>Eukaryota</taxon>
        <taxon>Fungi</taxon>
        <taxon>Dikarya</taxon>
        <taxon>Ascomycota</taxon>
        <taxon>Pezizomycotina</taxon>
        <taxon>Pezizomycetes</taxon>
        <taxon>Pezizales</taxon>
        <taxon>Pyronemataceae</taxon>
        <taxon>Pyronema</taxon>
    </lineage>
</organism>
<evidence type="ECO:0000313" key="4">
    <source>
        <dbReference type="Proteomes" id="UP000018144"/>
    </source>
</evidence>
<keyword evidence="4" id="KW-1185">Reference proteome</keyword>
<feature type="transmembrane region" description="Helical" evidence="2">
    <location>
        <begin position="101"/>
        <end position="122"/>
    </location>
</feature>
<dbReference type="STRING" id="1076935.U4LRA4"/>
<evidence type="ECO:0000313" key="3">
    <source>
        <dbReference type="EMBL" id="CCX29806.1"/>
    </source>
</evidence>